<dbReference type="AlphaFoldDB" id="A0AAW1HLX2"/>
<dbReference type="InterPro" id="IPR036397">
    <property type="entry name" value="RNaseH_sf"/>
</dbReference>
<name>A0AAW1HLX2_SAPOF</name>
<dbReference type="Gene3D" id="3.30.420.10">
    <property type="entry name" value="Ribonuclease H-like superfamily/Ribonuclease H"/>
    <property type="match status" value="1"/>
</dbReference>
<proteinExistence type="predicted"/>
<dbReference type="GO" id="GO:0003676">
    <property type="term" value="F:nucleic acid binding"/>
    <property type="evidence" value="ECO:0007669"/>
    <property type="project" value="InterPro"/>
</dbReference>
<reference evidence="1" key="1">
    <citation type="submission" date="2024-03" db="EMBL/GenBank/DDBJ databases">
        <title>WGS assembly of Saponaria officinalis var. Norfolk2.</title>
        <authorList>
            <person name="Jenkins J."/>
            <person name="Shu S."/>
            <person name="Grimwood J."/>
            <person name="Barry K."/>
            <person name="Goodstein D."/>
            <person name="Schmutz J."/>
            <person name="Leebens-Mack J."/>
            <person name="Osbourn A."/>
        </authorList>
    </citation>
    <scope>NUCLEOTIDE SEQUENCE [LARGE SCALE GENOMIC DNA]</scope>
    <source>
        <strain evidence="1">JIC</strain>
    </source>
</reference>
<organism evidence="1 2">
    <name type="scientific">Saponaria officinalis</name>
    <name type="common">Common soapwort</name>
    <name type="synonym">Lychnis saponaria</name>
    <dbReference type="NCBI Taxonomy" id="3572"/>
    <lineage>
        <taxon>Eukaryota</taxon>
        <taxon>Viridiplantae</taxon>
        <taxon>Streptophyta</taxon>
        <taxon>Embryophyta</taxon>
        <taxon>Tracheophyta</taxon>
        <taxon>Spermatophyta</taxon>
        <taxon>Magnoliopsida</taxon>
        <taxon>eudicotyledons</taxon>
        <taxon>Gunneridae</taxon>
        <taxon>Pentapetalae</taxon>
        <taxon>Caryophyllales</taxon>
        <taxon>Caryophyllaceae</taxon>
        <taxon>Caryophylleae</taxon>
        <taxon>Saponaria</taxon>
    </lineage>
</organism>
<dbReference type="Proteomes" id="UP001443914">
    <property type="component" value="Unassembled WGS sequence"/>
</dbReference>
<dbReference type="InterPro" id="IPR012337">
    <property type="entry name" value="RNaseH-like_sf"/>
</dbReference>
<comment type="caution">
    <text evidence="1">The sequence shown here is derived from an EMBL/GenBank/DDBJ whole genome shotgun (WGS) entry which is preliminary data.</text>
</comment>
<accession>A0AAW1HLX2</accession>
<dbReference type="EMBL" id="JBDFQZ010000011">
    <property type="protein sequence ID" value="KAK9676799.1"/>
    <property type="molecule type" value="Genomic_DNA"/>
</dbReference>
<gene>
    <name evidence="1" type="ORF">RND81_11G101900</name>
</gene>
<dbReference type="SUPFAM" id="SSF53098">
    <property type="entry name" value="Ribonuclease H-like"/>
    <property type="match status" value="1"/>
</dbReference>
<evidence type="ECO:0000313" key="2">
    <source>
        <dbReference type="Proteomes" id="UP001443914"/>
    </source>
</evidence>
<keyword evidence="2" id="KW-1185">Reference proteome</keyword>
<protein>
    <submittedName>
        <fullName evidence="1">Uncharacterized protein</fullName>
    </submittedName>
</protein>
<evidence type="ECO:0000313" key="1">
    <source>
        <dbReference type="EMBL" id="KAK9676799.1"/>
    </source>
</evidence>
<sequence>MVPSRVLYQMGNYDILINGVKVEVKVADTVEAVNQAIGQFHSLYRVLGLDYQKVVSVDPKSSYDLLVLCGGDNGFCLVINLHFMQNCIPDSLRQVLRDGDNCIVHSSPLPAAYNNLLKDYNAAIKSIDAGEFAARVLNKPNFKGSNLSQIAREVGVSYEDLKGLSKGTGEIRVEQEYLRVLTAEQVKKAVIQAYTCYKIGVKLLYTR</sequence>